<organism evidence="1">
    <name type="scientific">freshwater metagenome</name>
    <dbReference type="NCBI Taxonomy" id="449393"/>
    <lineage>
        <taxon>unclassified sequences</taxon>
        <taxon>metagenomes</taxon>
        <taxon>ecological metagenomes</taxon>
    </lineage>
</organism>
<reference evidence="1" key="1">
    <citation type="submission" date="2020-05" db="EMBL/GenBank/DDBJ databases">
        <authorList>
            <person name="Chiriac C."/>
            <person name="Salcher M."/>
            <person name="Ghai R."/>
            <person name="Kavagutti S V."/>
        </authorList>
    </citation>
    <scope>NUCLEOTIDE SEQUENCE</scope>
</reference>
<dbReference type="AlphaFoldDB" id="A0A6J6E280"/>
<gene>
    <name evidence="1" type="ORF">UFOPK1689_00640</name>
</gene>
<name>A0A6J6E280_9ZZZZ</name>
<accession>A0A6J6E280</accession>
<dbReference type="SUPFAM" id="SSF50939">
    <property type="entry name" value="Sialidases"/>
    <property type="match status" value="1"/>
</dbReference>
<proteinExistence type="predicted"/>
<sequence>MVHGVVSPISASATPDVTAWTSHASPGGNGWSDIVYGNGIFVAVAAGGDGQRVMTSTDGISWTLRTPFAEALWWTSIAFGAGIFVAVSANNDVMTSSDGISWTRRTPSSRIAWWSITYGGGLFVAVAKEGVGNRVMTSPDGITWTGHAASITGSWNAITYGNGLFVAVSGNDKVMTSSDGAIWTTRTSAGLGADWNDITYGNGLFVAVSGSGQGMRSVNGVTWLDAALPSSTLVAITYGDGYFVALDQNLLDTPRTETTNGLTVLVATDIPRAQYPQLLTSPDGLVWTNRSAPFDSYWSSITFGNGRFVAVSTDGYGDRVMRSGVVAVIPPAPAPDPPAVEAARLAAERAAIAEAARLRQIEIDKYRTALFAKLVRGERPTVVEYNNALFYQIINRIVESVTDQILQLDPPKRSNVATINSIADGAAFYDAFFNPLFPATVAIYTRYGYTGVTERTLVKVNAKVQELPLVKRTGTTSIQAIATIENFIDRVANPATRSTVSSKVLITNGLLPAESPYKFSVVQGLASYPEVSLNTMEKIEAAIKAEIAKAEAPKLRLAAIKAKIATRKK</sequence>
<dbReference type="EMBL" id="CAEZTN010000015">
    <property type="protein sequence ID" value="CAB4570620.1"/>
    <property type="molecule type" value="Genomic_DNA"/>
</dbReference>
<evidence type="ECO:0000313" key="1">
    <source>
        <dbReference type="EMBL" id="CAB4570620.1"/>
    </source>
</evidence>
<protein>
    <submittedName>
        <fullName evidence="1">Unannotated protein</fullName>
    </submittedName>
</protein>
<dbReference type="InterPro" id="IPR036278">
    <property type="entry name" value="Sialidase_sf"/>
</dbReference>